<protein>
    <recommendedName>
        <fullName evidence="3">Right handed beta helix domain-containing protein</fullName>
    </recommendedName>
</protein>
<dbReference type="Proteomes" id="UP001157974">
    <property type="component" value="Unassembled WGS sequence"/>
</dbReference>
<name>A0AAV8UZE2_9RHOD</name>
<organism evidence="1 2">
    <name type="scientific">Rhodosorus marinus</name>
    <dbReference type="NCBI Taxonomy" id="101924"/>
    <lineage>
        <taxon>Eukaryota</taxon>
        <taxon>Rhodophyta</taxon>
        <taxon>Stylonematophyceae</taxon>
        <taxon>Stylonematales</taxon>
        <taxon>Stylonemataceae</taxon>
        <taxon>Rhodosorus</taxon>
    </lineage>
</organism>
<evidence type="ECO:0000313" key="1">
    <source>
        <dbReference type="EMBL" id="KAJ8906973.1"/>
    </source>
</evidence>
<dbReference type="AlphaFoldDB" id="A0AAV8UZE2"/>
<gene>
    <name evidence="1" type="ORF">NDN08_003456</name>
</gene>
<dbReference type="InterPro" id="IPR012334">
    <property type="entry name" value="Pectin_lyas_fold"/>
</dbReference>
<evidence type="ECO:0008006" key="3">
    <source>
        <dbReference type="Google" id="ProtNLM"/>
    </source>
</evidence>
<dbReference type="SMART" id="SM00710">
    <property type="entry name" value="PbH1"/>
    <property type="match status" value="4"/>
</dbReference>
<comment type="caution">
    <text evidence="1">The sequence shown here is derived from an EMBL/GenBank/DDBJ whole genome shotgun (WGS) entry which is preliminary data.</text>
</comment>
<dbReference type="Gene3D" id="2.160.20.10">
    <property type="entry name" value="Single-stranded right-handed beta-helix, Pectin lyase-like"/>
    <property type="match status" value="1"/>
</dbReference>
<proteinExistence type="predicted"/>
<reference evidence="1 2" key="1">
    <citation type="journal article" date="2023" name="Nat. Commun.">
        <title>Origin of minicircular mitochondrial genomes in red algae.</title>
        <authorList>
            <person name="Lee Y."/>
            <person name="Cho C.H."/>
            <person name="Lee Y.M."/>
            <person name="Park S.I."/>
            <person name="Yang J.H."/>
            <person name="West J.A."/>
            <person name="Bhattacharya D."/>
            <person name="Yoon H.S."/>
        </authorList>
    </citation>
    <scope>NUCLEOTIDE SEQUENCE [LARGE SCALE GENOMIC DNA]</scope>
    <source>
        <strain evidence="1 2">CCMP1338</strain>
        <tissue evidence="1">Whole cell</tissue>
    </source>
</reference>
<dbReference type="EMBL" id="JAMWBK010000003">
    <property type="protein sequence ID" value="KAJ8906973.1"/>
    <property type="molecule type" value="Genomic_DNA"/>
</dbReference>
<sequence length="293" mass="32639">MSQDFQLYDFVFTGNQQSVKQKQRASLLHITRGKFRVRRGTVRNSSRDGITVSPNRQKPVAIVGGEISAIEGHNNVRDVISLTTAADGRIESRNILVENIKAFNCGVKGALEVSDGVRAITIRKVFASRCRYGISIQDHGRSKYEINRGISIRDLRVEYSRYGIVSETSDLDHSDITIARVTLVKCRTAMLLKNIRNLSVEDVRVIDAPGSEALVDVQRCTVLRVRQLDFISGGPTRTAVKIARSKDIAIDGIKLNGQFKTFYGVTLVKNQIPSDLRVKNFNGHVQTKKVIVV</sequence>
<keyword evidence="2" id="KW-1185">Reference proteome</keyword>
<dbReference type="InterPro" id="IPR011050">
    <property type="entry name" value="Pectin_lyase_fold/virulence"/>
</dbReference>
<dbReference type="InterPro" id="IPR006626">
    <property type="entry name" value="PbH1"/>
</dbReference>
<accession>A0AAV8UZE2</accession>
<dbReference type="SUPFAM" id="SSF51126">
    <property type="entry name" value="Pectin lyase-like"/>
    <property type="match status" value="1"/>
</dbReference>
<evidence type="ECO:0000313" key="2">
    <source>
        <dbReference type="Proteomes" id="UP001157974"/>
    </source>
</evidence>